<evidence type="ECO:0000256" key="8">
    <source>
        <dbReference type="ARBA" id="ARBA00023064"/>
    </source>
</evidence>
<reference evidence="11 12" key="1">
    <citation type="submission" date="2017-12" db="EMBL/GenBank/DDBJ databases">
        <title>Phylogenetic diversity of female urinary microbiome.</title>
        <authorList>
            <person name="Thomas-White K."/>
            <person name="Wolfe A.J."/>
        </authorList>
    </citation>
    <scope>NUCLEOTIDE SEQUENCE [LARGE SCALE GENOMIC DNA]</scope>
    <source>
        <strain evidence="11 12">UMB0250</strain>
    </source>
</reference>
<dbReference type="FunFam" id="3.40.50.300:FF:000522">
    <property type="entry name" value="Gluconokinase"/>
    <property type="match status" value="1"/>
</dbReference>
<dbReference type="CDD" id="cd02021">
    <property type="entry name" value="GntK"/>
    <property type="match status" value="1"/>
</dbReference>
<protein>
    <recommendedName>
        <fullName evidence="3 10">Gluconokinase</fullName>
        <ecNumber evidence="3 10">2.7.1.12</ecNumber>
    </recommendedName>
</protein>
<dbReference type="EMBL" id="PKKJ01000026">
    <property type="protein sequence ID" value="PKY65559.1"/>
    <property type="molecule type" value="Genomic_DNA"/>
</dbReference>
<comment type="caution">
    <text evidence="11">The sequence shown here is derived from an EMBL/GenBank/DDBJ whole genome shotgun (WGS) entry which is preliminary data.</text>
</comment>
<name>A0A2I1I369_9ACTO</name>
<comment type="catalytic activity">
    <reaction evidence="9 10">
        <text>D-gluconate + ATP = 6-phospho-D-gluconate + ADP + H(+)</text>
        <dbReference type="Rhea" id="RHEA:19433"/>
        <dbReference type="ChEBI" id="CHEBI:15378"/>
        <dbReference type="ChEBI" id="CHEBI:18391"/>
        <dbReference type="ChEBI" id="CHEBI:30616"/>
        <dbReference type="ChEBI" id="CHEBI:58759"/>
        <dbReference type="ChEBI" id="CHEBI:456216"/>
        <dbReference type="EC" id="2.7.1.12"/>
    </reaction>
</comment>
<sequence length="187" mass="20432">MSYLGGAVDDTRESSLTHLVVMGVAGSGKTTAAASLAALTSWPLAEADDFHPEANIVKMSAGTPLSDEDRWPWLRSLRDWMSAQVDKQSCSIVTCSALKRVYRDLLSEAKGRVLFVHLVAEQEALRERMEQREGHFMPPQLLPSQFATLEPLKPDEDGIVIESRETPEQTLAAVLDALESAGVAIAR</sequence>
<keyword evidence="6 10" id="KW-0418">Kinase</keyword>
<comment type="similarity">
    <text evidence="2 10">Belongs to the gluconokinase GntK/GntV family.</text>
</comment>
<evidence type="ECO:0000256" key="1">
    <source>
        <dbReference type="ARBA" id="ARBA00004761"/>
    </source>
</evidence>
<evidence type="ECO:0000256" key="2">
    <source>
        <dbReference type="ARBA" id="ARBA00008420"/>
    </source>
</evidence>
<dbReference type="EC" id="2.7.1.12" evidence="3 10"/>
<keyword evidence="7 10" id="KW-0067">ATP-binding</keyword>
<keyword evidence="5 10" id="KW-0547">Nucleotide-binding</keyword>
<dbReference type="OrthoDB" id="9795716at2"/>
<evidence type="ECO:0000256" key="10">
    <source>
        <dbReference type="RuleBase" id="RU363066"/>
    </source>
</evidence>
<keyword evidence="4 10" id="KW-0808">Transferase</keyword>
<dbReference type="GO" id="GO:0005524">
    <property type="term" value="F:ATP binding"/>
    <property type="evidence" value="ECO:0007669"/>
    <property type="project" value="UniProtKB-KW"/>
</dbReference>
<dbReference type="GO" id="GO:0005737">
    <property type="term" value="C:cytoplasm"/>
    <property type="evidence" value="ECO:0007669"/>
    <property type="project" value="TreeGrafter"/>
</dbReference>
<dbReference type="GO" id="GO:0019521">
    <property type="term" value="P:D-gluconate metabolic process"/>
    <property type="evidence" value="ECO:0007669"/>
    <property type="project" value="UniProtKB-KW"/>
</dbReference>
<dbReference type="AlphaFoldDB" id="A0A2I1I369"/>
<keyword evidence="8" id="KW-0311">Gluconate utilization</keyword>
<dbReference type="PANTHER" id="PTHR43442">
    <property type="entry name" value="GLUCONOKINASE-RELATED"/>
    <property type="match status" value="1"/>
</dbReference>
<dbReference type="InterPro" id="IPR027417">
    <property type="entry name" value="P-loop_NTPase"/>
</dbReference>
<comment type="pathway">
    <text evidence="1">Carbohydrate acid metabolism.</text>
</comment>
<evidence type="ECO:0000256" key="5">
    <source>
        <dbReference type="ARBA" id="ARBA00022741"/>
    </source>
</evidence>
<evidence type="ECO:0000256" key="4">
    <source>
        <dbReference type="ARBA" id="ARBA00022679"/>
    </source>
</evidence>
<dbReference type="PANTHER" id="PTHR43442:SF3">
    <property type="entry name" value="GLUCONOKINASE-RELATED"/>
    <property type="match status" value="1"/>
</dbReference>
<evidence type="ECO:0000313" key="11">
    <source>
        <dbReference type="EMBL" id="PKY65559.1"/>
    </source>
</evidence>
<evidence type="ECO:0000256" key="9">
    <source>
        <dbReference type="ARBA" id="ARBA00048090"/>
    </source>
</evidence>
<evidence type="ECO:0000313" key="12">
    <source>
        <dbReference type="Proteomes" id="UP000234545"/>
    </source>
</evidence>
<accession>A0A2I1I369</accession>
<evidence type="ECO:0000256" key="3">
    <source>
        <dbReference type="ARBA" id="ARBA00012054"/>
    </source>
</evidence>
<dbReference type="InterPro" id="IPR006001">
    <property type="entry name" value="Therm_gnt_kin"/>
</dbReference>
<proteinExistence type="inferred from homology"/>
<dbReference type="SUPFAM" id="SSF52540">
    <property type="entry name" value="P-loop containing nucleoside triphosphate hydrolases"/>
    <property type="match status" value="1"/>
</dbReference>
<dbReference type="Proteomes" id="UP000234545">
    <property type="component" value="Unassembled WGS sequence"/>
</dbReference>
<gene>
    <name evidence="11" type="ORF">CYJ25_09025</name>
</gene>
<dbReference type="NCBIfam" id="TIGR01313">
    <property type="entry name" value="therm_gnt_kin"/>
    <property type="match status" value="1"/>
</dbReference>
<organism evidence="11 12">
    <name type="scientific">Schaalia turicensis</name>
    <dbReference type="NCBI Taxonomy" id="131111"/>
    <lineage>
        <taxon>Bacteria</taxon>
        <taxon>Bacillati</taxon>
        <taxon>Actinomycetota</taxon>
        <taxon>Actinomycetes</taxon>
        <taxon>Actinomycetales</taxon>
        <taxon>Actinomycetaceae</taxon>
        <taxon>Schaalia</taxon>
    </lineage>
</organism>
<evidence type="ECO:0000256" key="6">
    <source>
        <dbReference type="ARBA" id="ARBA00022777"/>
    </source>
</evidence>
<dbReference type="GO" id="GO:0046316">
    <property type="term" value="F:gluconokinase activity"/>
    <property type="evidence" value="ECO:0007669"/>
    <property type="project" value="UniProtKB-EC"/>
</dbReference>
<evidence type="ECO:0000256" key="7">
    <source>
        <dbReference type="ARBA" id="ARBA00022840"/>
    </source>
</evidence>
<dbReference type="Gene3D" id="3.40.50.300">
    <property type="entry name" value="P-loop containing nucleotide triphosphate hydrolases"/>
    <property type="match status" value="1"/>
</dbReference>